<dbReference type="SUPFAM" id="SSF53955">
    <property type="entry name" value="Lysozyme-like"/>
    <property type="match status" value="1"/>
</dbReference>
<evidence type="ECO:0000256" key="9">
    <source>
        <dbReference type="ARBA" id="ARBA00022984"/>
    </source>
</evidence>
<keyword evidence="3" id="KW-0121">Carboxypeptidase</keyword>
<dbReference type="Proteomes" id="UP000284178">
    <property type="component" value="Unassembled WGS sequence"/>
</dbReference>
<evidence type="ECO:0000256" key="12">
    <source>
        <dbReference type="ARBA" id="ARBA00034000"/>
    </source>
</evidence>
<dbReference type="InterPro" id="IPR012338">
    <property type="entry name" value="Beta-lactam/transpept-like"/>
</dbReference>
<name>A0A412FZ24_9FIRM</name>
<evidence type="ECO:0000256" key="15">
    <source>
        <dbReference type="SAM" id="Phobius"/>
    </source>
</evidence>
<dbReference type="AlphaFoldDB" id="A0A412FZ24"/>
<comment type="catalytic activity">
    <reaction evidence="13">
        <text>[GlcNAc-(1-&gt;4)-Mur2Ac(oyl-L-Ala-gamma-D-Glu-L-Lys-D-Ala-D-Ala)](n)-di-trans,octa-cis-undecaprenyl diphosphate + beta-D-GlcNAc-(1-&gt;4)-Mur2Ac(oyl-L-Ala-gamma-D-Glu-L-Lys-D-Ala-D-Ala)-di-trans,octa-cis-undecaprenyl diphosphate = [GlcNAc-(1-&gt;4)-Mur2Ac(oyl-L-Ala-gamma-D-Glu-L-Lys-D-Ala-D-Ala)](n+1)-di-trans,octa-cis-undecaprenyl diphosphate + di-trans,octa-cis-undecaprenyl diphosphate + H(+)</text>
        <dbReference type="Rhea" id="RHEA:23708"/>
        <dbReference type="Rhea" id="RHEA-COMP:9602"/>
        <dbReference type="Rhea" id="RHEA-COMP:9603"/>
        <dbReference type="ChEBI" id="CHEBI:15378"/>
        <dbReference type="ChEBI" id="CHEBI:58405"/>
        <dbReference type="ChEBI" id="CHEBI:60033"/>
        <dbReference type="ChEBI" id="CHEBI:78435"/>
        <dbReference type="EC" id="2.4.99.28"/>
    </reaction>
</comment>
<comment type="catalytic activity">
    <reaction evidence="12">
        <text>Preferential cleavage: (Ac)2-L-Lys-D-Ala-|-D-Ala. Also transpeptidation of peptidyl-alanyl moieties that are N-acyl substituents of D-alanine.</text>
        <dbReference type="EC" id="3.4.16.4"/>
    </reaction>
</comment>
<evidence type="ECO:0000256" key="2">
    <source>
        <dbReference type="ARBA" id="ARBA00007739"/>
    </source>
</evidence>
<dbReference type="Gene3D" id="3.40.710.10">
    <property type="entry name" value="DD-peptidase/beta-lactamase superfamily"/>
    <property type="match status" value="1"/>
</dbReference>
<evidence type="ECO:0000256" key="10">
    <source>
        <dbReference type="ARBA" id="ARBA00023268"/>
    </source>
</evidence>
<feature type="region of interest" description="Disordered" evidence="14">
    <location>
        <begin position="1"/>
        <end position="22"/>
    </location>
</feature>
<evidence type="ECO:0000256" key="14">
    <source>
        <dbReference type="SAM" id="MobiDB-lite"/>
    </source>
</evidence>
<keyword evidence="10" id="KW-0511">Multifunctional enzyme</keyword>
<dbReference type="FunFam" id="1.10.3810.10:FF:000001">
    <property type="entry name" value="Penicillin-binding protein 1A"/>
    <property type="match status" value="1"/>
</dbReference>
<dbReference type="PANTHER" id="PTHR32282:SF29">
    <property type="entry name" value="PENICILLIN-BINDING PROTEIN 1A"/>
    <property type="match status" value="1"/>
</dbReference>
<dbReference type="GO" id="GO:0071555">
    <property type="term" value="P:cell wall organization"/>
    <property type="evidence" value="ECO:0007669"/>
    <property type="project" value="UniProtKB-KW"/>
</dbReference>
<dbReference type="GO" id="GO:0008360">
    <property type="term" value="P:regulation of cell shape"/>
    <property type="evidence" value="ECO:0007669"/>
    <property type="project" value="UniProtKB-KW"/>
</dbReference>
<dbReference type="PANTHER" id="PTHR32282">
    <property type="entry name" value="BINDING PROTEIN TRANSPEPTIDASE, PUTATIVE-RELATED"/>
    <property type="match status" value="1"/>
</dbReference>
<evidence type="ECO:0000256" key="8">
    <source>
        <dbReference type="ARBA" id="ARBA00022960"/>
    </source>
</evidence>
<evidence type="ECO:0000256" key="11">
    <source>
        <dbReference type="ARBA" id="ARBA00023316"/>
    </source>
</evidence>
<comment type="caution">
    <text evidence="18">The sequence shown here is derived from an EMBL/GenBank/DDBJ whole genome shotgun (WGS) entry which is preliminary data.</text>
</comment>
<dbReference type="GeneID" id="83015805"/>
<accession>A0A412FZ24</accession>
<evidence type="ECO:0000256" key="3">
    <source>
        <dbReference type="ARBA" id="ARBA00022645"/>
    </source>
</evidence>
<evidence type="ECO:0000256" key="6">
    <source>
        <dbReference type="ARBA" id="ARBA00022679"/>
    </source>
</evidence>
<dbReference type="InterPro" id="IPR001460">
    <property type="entry name" value="PCN-bd_Tpept"/>
</dbReference>
<keyword evidence="5" id="KW-0328">Glycosyltransferase</keyword>
<evidence type="ECO:0000313" key="19">
    <source>
        <dbReference type="Proteomes" id="UP000284178"/>
    </source>
</evidence>
<keyword evidence="8" id="KW-0133">Cell shape</keyword>
<feature type="domain" description="Penicillin-binding protein transpeptidase" evidence="16">
    <location>
        <begin position="358"/>
        <end position="644"/>
    </location>
</feature>
<dbReference type="InterPro" id="IPR001264">
    <property type="entry name" value="Glyco_trans_51"/>
</dbReference>
<dbReference type="GO" id="GO:0008658">
    <property type="term" value="F:penicillin binding"/>
    <property type="evidence" value="ECO:0007669"/>
    <property type="project" value="InterPro"/>
</dbReference>
<keyword evidence="6" id="KW-0808">Transferase</keyword>
<sequence length="833" mass="92834">MSEQNKSLDPQESQNKPKKKKRRMPLGKKIAIFFVYFLLIAGLIVGGGGLYVASVMIKDAPEISLSDFEGLESSQVYDKDGNLITELGAYLRENITYDDMPASLVDAFVAIEDSRFFEHPGFDVPRFAKAALENLKSKSFGQGGSTFTMQLVKNTYFQVDDLENSTIAEKSVDRKVQEIWTALKLETLIDKKQIFQLYLNKLNFGGNIRGVQKAAQYYFGKNANDLSLSESALLAGIINRPNAYNPYENLDYATNRRNTVLDMMVYHGYISELEAELAKSIRVEDLLVGEDYTISESGGPYQAYVDAVIEEVKQITGKDPALTPMKVYTNMDRTVQEQIDAIQNGENIEYPDELMQIAIVSMDNQTGEIRGLGGGRNYSGARLLNRAISQFKQPGSAVKPFLSYALAFEHLGWATDHVITDRPIVYRGTKKVINNFDGQYRGDVTLQQAVGQSLNTPAIQTLQEVIDTIGRSKVIDYLQSLGFSRVDNDHFDTGYAIGGSSFEASATEMASAHAAMVNGGRYVEPHTVSRIEFSDGSEDYVADPAGKPVISEEAAYMASTLMQYCVEGPYFNYMQVLKRSYPVYAKTGTTDWGKDGLRFGIPEGAAKDKWMIASTSQTTNVVWVGYDKGVKDEKTYFDNEKSRKNIPGQICELLLDANYDEKNPPKALVQPEGVENITHILGTFPYAAVDGVDPNLSTTGLIKKEFNNLVSPWGNSEQKLESTVSGYIDEWGGLTINWGGYRGDLPENQKEISLSQGDIYVYAVGQKLFDWNWILGNPYYYAKVYLNGNLYHEVTSDQPTYYDWVEGGGSVKVCGYYVYSTGLHSEEQCVTVR</sequence>
<dbReference type="GO" id="GO:0006508">
    <property type="term" value="P:proteolysis"/>
    <property type="evidence" value="ECO:0007669"/>
    <property type="project" value="UniProtKB-KW"/>
</dbReference>
<dbReference type="SUPFAM" id="SSF56601">
    <property type="entry name" value="beta-lactamase/transpeptidase-like"/>
    <property type="match status" value="1"/>
</dbReference>
<dbReference type="GO" id="GO:0008955">
    <property type="term" value="F:peptidoglycan glycosyltransferase activity"/>
    <property type="evidence" value="ECO:0007669"/>
    <property type="project" value="UniProtKB-EC"/>
</dbReference>
<organism evidence="18 19">
    <name type="scientific">Holdemania filiformis</name>
    <dbReference type="NCBI Taxonomy" id="61171"/>
    <lineage>
        <taxon>Bacteria</taxon>
        <taxon>Bacillati</taxon>
        <taxon>Bacillota</taxon>
        <taxon>Erysipelotrichia</taxon>
        <taxon>Erysipelotrichales</taxon>
        <taxon>Erysipelotrichaceae</taxon>
        <taxon>Holdemania</taxon>
    </lineage>
</organism>
<gene>
    <name evidence="18" type="ORF">DWY25_10390</name>
</gene>
<dbReference type="InterPro" id="IPR036950">
    <property type="entry name" value="PBP_transglycosylase"/>
</dbReference>
<keyword evidence="4" id="KW-0645">Protease</keyword>
<reference evidence="18 19" key="1">
    <citation type="submission" date="2018-08" db="EMBL/GenBank/DDBJ databases">
        <title>A genome reference for cultivated species of the human gut microbiota.</title>
        <authorList>
            <person name="Zou Y."/>
            <person name="Xue W."/>
            <person name="Luo G."/>
        </authorList>
    </citation>
    <scope>NUCLEOTIDE SEQUENCE [LARGE SCALE GENOMIC DNA]</scope>
    <source>
        <strain evidence="18 19">AF24-29</strain>
    </source>
</reference>
<keyword evidence="19" id="KW-1185">Reference proteome</keyword>
<keyword evidence="11" id="KW-0961">Cell wall biogenesis/degradation</keyword>
<comment type="similarity">
    <text evidence="2">In the N-terminal section; belongs to the glycosyltransferase 51 family.</text>
</comment>
<keyword evidence="15" id="KW-0472">Membrane</keyword>
<dbReference type="GO" id="GO:0030288">
    <property type="term" value="C:outer membrane-bounded periplasmic space"/>
    <property type="evidence" value="ECO:0007669"/>
    <property type="project" value="TreeGrafter"/>
</dbReference>
<keyword evidence="15" id="KW-1133">Transmembrane helix</keyword>
<evidence type="ECO:0000256" key="4">
    <source>
        <dbReference type="ARBA" id="ARBA00022670"/>
    </source>
</evidence>
<comment type="similarity">
    <text evidence="1">In the C-terminal section; belongs to the transpeptidase family.</text>
</comment>
<dbReference type="Pfam" id="PF00912">
    <property type="entry name" value="Transgly"/>
    <property type="match status" value="1"/>
</dbReference>
<keyword evidence="9" id="KW-0573">Peptidoglycan synthesis</keyword>
<dbReference type="Gene3D" id="1.10.3810.10">
    <property type="entry name" value="Biosynthetic peptidoglycan transglycosylase-like"/>
    <property type="match status" value="1"/>
</dbReference>
<dbReference type="InterPro" id="IPR050396">
    <property type="entry name" value="Glycosyltr_51/Transpeptidase"/>
</dbReference>
<proteinExistence type="inferred from homology"/>
<feature type="transmembrane region" description="Helical" evidence="15">
    <location>
        <begin position="30"/>
        <end position="53"/>
    </location>
</feature>
<evidence type="ECO:0000313" key="18">
    <source>
        <dbReference type="EMBL" id="RGR73405.1"/>
    </source>
</evidence>
<keyword evidence="15" id="KW-0812">Transmembrane</keyword>
<dbReference type="Pfam" id="PF00905">
    <property type="entry name" value="Transpeptidase"/>
    <property type="match status" value="1"/>
</dbReference>
<evidence type="ECO:0000256" key="13">
    <source>
        <dbReference type="ARBA" id="ARBA00049902"/>
    </source>
</evidence>
<dbReference type="GO" id="GO:0009002">
    <property type="term" value="F:serine-type D-Ala-D-Ala carboxypeptidase activity"/>
    <property type="evidence" value="ECO:0007669"/>
    <property type="project" value="UniProtKB-EC"/>
</dbReference>
<protein>
    <submittedName>
        <fullName evidence="18">Penicillin-binding protein</fullName>
    </submittedName>
</protein>
<feature type="compositionally biased region" description="Polar residues" evidence="14">
    <location>
        <begin position="1"/>
        <end position="14"/>
    </location>
</feature>
<evidence type="ECO:0000256" key="5">
    <source>
        <dbReference type="ARBA" id="ARBA00022676"/>
    </source>
</evidence>
<dbReference type="EMBL" id="QRUP01000012">
    <property type="protein sequence ID" value="RGR73405.1"/>
    <property type="molecule type" value="Genomic_DNA"/>
</dbReference>
<evidence type="ECO:0000259" key="16">
    <source>
        <dbReference type="Pfam" id="PF00905"/>
    </source>
</evidence>
<dbReference type="InterPro" id="IPR023346">
    <property type="entry name" value="Lysozyme-like_dom_sf"/>
</dbReference>
<evidence type="ECO:0000259" key="17">
    <source>
        <dbReference type="Pfam" id="PF00912"/>
    </source>
</evidence>
<evidence type="ECO:0000256" key="1">
    <source>
        <dbReference type="ARBA" id="ARBA00007090"/>
    </source>
</evidence>
<feature type="domain" description="Glycosyl transferase family 51" evidence="17">
    <location>
        <begin position="81"/>
        <end position="264"/>
    </location>
</feature>
<dbReference type="RefSeq" id="WP_117895170.1">
    <property type="nucleotide sequence ID" value="NZ_CABJCV010000012.1"/>
</dbReference>
<dbReference type="GO" id="GO:0009252">
    <property type="term" value="P:peptidoglycan biosynthetic process"/>
    <property type="evidence" value="ECO:0007669"/>
    <property type="project" value="UniProtKB-KW"/>
</dbReference>
<keyword evidence="7" id="KW-0378">Hydrolase</keyword>
<evidence type="ECO:0000256" key="7">
    <source>
        <dbReference type="ARBA" id="ARBA00022801"/>
    </source>
</evidence>